<organism evidence="4 5">
    <name type="scientific">Forsythia ovata</name>
    <dbReference type="NCBI Taxonomy" id="205694"/>
    <lineage>
        <taxon>Eukaryota</taxon>
        <taxon>Viridiplantae</taxon>
        <taxon>Streptophyta</taxon>
        <taxon>Embryophyta</taxon>
        <taxon>Tracheophyta</taxon>
        <taxon>Spermatophyta</taxon>
        <taxon>Magnoliopsida</taxon>
        <taxon>eudicotyledons</taxon>
        <taxon>Gunneridae</taxon>
        <taxon>Pentapetalae</taxon>
        <taxon>asterids</taxon>
        <taxon>lamiids</taxon>
        <taxon>Lamiales</taxon>
        <taxon>Oleaceae</taxon>
        <taxon>Forsythieae</taxon>
        <taxon>Forsythia</taxon>
    </lineage>
</organism>
<evidence type="ECO:0000256" key="1">
    <source>
        <dbReference type="ARBA" id="ARBA00022630"/>
    </source>
</evidence>
<name>A0ABD1S0L5_9LAMI</name>
<sequence>MNENFLDLGLKQSDCTEMSWIESVLFWTNFRAGTPVIFLLSRVPQVLTHLKRKYDYLKNPIPKQGLEFIFKRMIELESVMLTFNNYGGRMAEIPPSGKPFPHRAGNLAQLQYATNWNENGVEAAEEYINLTRKLYAYMTPFVSKLPREAFLNYRDLDLGINHNGRNSYLEGAVYGIKYFKENFNRLIHTSAERVNHQSGHTLWKRIHTSAEQIHTSAERKY</sequence>
<reference evidence="5" key="1">
    <citation type="submission" date="2024-07" db="EMBL/GenBank/DDBJ databases">
        <title>Two chromosome-level genome assemblies of Korean endemic species Abeliophyllum distichum and Forsythia ovata (Oleaceae).</title>
        <authorList>
            <person name="Jang H."/>
        </authorList>
    </citation>
    <scope>NUCLEOTIDE SEQUENCE [LARGE SCALE GENOMIC DNA]</scope>
</reference>
<proteinExistence type="predicted"/>
<gene>
    <name evidence="4" type="ORF">Fot_37992</name>
</gene>
<protein>
    <submittedName>
        <fullName evidence="4">FAD-binding Berberine family protein</fullName>
    </submittedName>
</protein>
<accession>A0ABD1S0L5</accession>
<keyword evidence="5" id="KW-1185">Reference proteome</keyword>
<dbReference type="Gene3D" id="3.30.465.10">
    <property type="match status" value="1"/>
</dbReference>
<dbReference type="InterPro" id="IPR012951">
    <property type="entry name" value="BBE"/>
</dbReference>
<dbReference type="Pfam" id="PF08031">
    <property type="entry name" value="BBE"/>
    <property type="match status" value="1"/>
</dbReference>
<evidence type="ECO:0000313" key="5">
    <source>
        <dbReference type="Proteomes" id="UP001604277"/>
    </source>
</evidence>
<keyword evidence="2" id="KW-0274">FAD</keyword>
<dbReference type="PANTHER" id="PTHR32448">
    <property type="entry name" value="OS08G0158400 PROTEIN"/>
    <property type="match status" value="1"/>
</dbReference>
<feature type="domain" description="Berberine/berberine-like" evidence="3">
    <location>
        <begin position="149"/>
        <end position="187"/>
    </location>
</feature>
<dbReference type="EMBL" id="JBFOLJ010000011">
    <property type="protein sequence ID" value="KAL2494235.1"/>
    <property type="molecule type" value="Genomic_DNA"/>
</dbReference>
<comment type="caution">
    <text evidence="4">The sequence shown here is derived from an EMBL/GenBank/DDBJ whole genome shotgun (WGS) entry which is preliminary data.</text>
</comment>
<evidence type="ECO:0000259" key="3">
    <source>
        <dbReference type="Pfam" id="PF08031"/>
    </source>
</evidence>
<evidence type="ECO:0000256" key="2">
    <source>
        <dbReference type="ARBA" id="ARBA00022827"/>
    </source>
</evidence>
<dbReference type="Gene3D" id="3.40.462.20">
    <property type="match status" value="1"/>
</dbReference>
<dbReference type="AlphaFoldDB" id="A0ABD1S0L5"/>
<dbReference type="Proteomes" id="UP001604277">
    <property type="component" value="Unassembled WGS sequence"/>
</dbReference>
<keyword evidence="1" id="KW-0285">Flavoprotein</keyword>
<evidence type="ECO:0000313" key="4">
    <source>
        <dbReference type="EMBL" id="KAL2494235.1"/>
    </source>
</evidence>
<dbReference type="InterPro" id="IPR016169">
    <property type="entry name" value="FAD-bd_PCMH_sub2"/>
</dbReference>